<dbReference type="PANTHER" id="PTHR10218">
    <property type="entry name" value="GTP-BINDING PROTEIN ALPHA SUBUNIT"/>
    <property type="match status" value="1"/>
</dbReference>
<proteinExistence type="predicted"/>
<dbReference type="GO" id="GO:0007188">
    <property type="term" value="P:adenylate cyclase-modulating G protein-coupled receptor signaling pathway"/>
    <property type="evidence" value="ECO:0007669"/>
    <property type="project" value="TreeGrafter"/>
</dbReference>
<evidence type="ECO:0000256" key="2">
    <source>
        <dbReference type="ARBA" id="ARBA00022707"/>
    </source>
</evidence>
<dbReference type="GO" id="GO:0005737">
    <property type="term" value="C:cytoplasm"/>
    <property type="evidence" value="ECO:0007669"/>
    <property type="project" value="TreeGrafter"/>
</dbReference>
<reference evidence="11 12" key="1">
    <citation type="submission" date="2019-10" db="EMBL/GenBank/DDBJ databases">
        <title>Assembly and Annotation for the nematode Trichostrongylus colubriformis.</title>
        <authorList>
            <person name="Martin J."/>
        </authorList>
    </citation>
    <scope>NUCLEOTIDE SEQUENCE [LARGE SCALE GENOMIC DNA]</scope>
    <source>
        <strain evidence="11">G859</strain>
        <tissue evidence="11">Whole worm</tissue>
    </source>
</reference>
<dbReference type="GO" id="GO:0001664">
    <property type="term" value="F:G protein-coupled receptor binding"/>
    <property type="evidence" value="ECO:0007669"/>
    <property type="project" value="TreeGrafter"/>
</dbReference>
<dbReference type="SMART" id="SM00275">
    <property type="entry name" value="G_alpha"/>
    <property type="match status" value="1"/>
</dbReference>
<comment type="caution">
    <text evidence="11">The sequence shown here is derived from an EMBL/GenBank/DDBJ whole genome shotgun (WGS) entry which is preliminary data.</text>
</comment>
<feature type="binding site" evidence="10">
    <location>
        <position position="68"/>
    </location>
    <ligand>
        <name>Mg(2+)</name>
        <dbReference type="ChEBI" id="CHEBI:18420"/>
    </ligand>
</feature>
<keyword evidence="8" id="KW-0449">Lipoprotein</keyword>
<keyword evidence="6" id="KW-0564">Palmitate</keyword>
<dbReference type="Proteomes" id="UP001331761">
    <property type="component" value="Unassembled WGS sequence"/>
</dbReference>
<feature type="binding site" evidence="9">
    <location>
        <begin position="220"/>
        <end position="224"/>
    </location>
    <ligand>
        <name>GTP</name>
        <dbReference type="ChEBI" id="CHEBI:37565"/>
    </ligand>
</feature>
<feature type="binding site" evidence="10">
    <location>
        <position position="201"/>
    </location>
    <ligand>
        <name>Mg(2+)</name>
        <dbReference type="ChEBI" id="CHEBI:18420"/>
    </ligand>
</feature>
<gene>
    <name evidence="11" type="ORF">GCK32_012432</name>
</gene>
<dbReference type="InterPro" id="IPR027417">
    <property type="entry name" value="P-loop_NTPase"/>
</dbReference>
<feature type="binding site" evidence="9">
    <location>
        <begin position="315"/>
        <end position="318"/>
    </location>
    <ligand>
        <name>GTP</name>
        <dbReference type="ChEBI" id="CHEBI:37565"/>
    </ligand>
</feature>
<dbReference type="InterPro" id="IPR001019">
    <property type="entry name" value="Gprotein_alpha_su"/>
</dbReference>
<dbReference type="GO" id="GO:0046872">
    <property type="term" value="F:metal ion binding"/>
    <property type="evidence" value="ECO:0007669"/>
    <property type="project" value="UniProtKB-KW"/>
</dbReference>
<name>A0AAN8FAI8_TRICO</name>
<keyword evidence="4 9" id="KW-0547">Nucleotide-binding</keyword>
<organism evidence="11 12">
    <name type="scientific">Trichostrongylus colubriformis</name>
    <name type="common">Black scour worm</name>
    <dbReference type="NCBI Taxonomy" id="6319"/>
    <lineage>
        <taxon>Eukaryota</taxon>
        <taxon>Metazoa</taxon>
        <taxon>Ecdysozoa</taxon>
        <taxon>Nematoda</taxon>
        <taxon>Chromadorea</taxon>
        <taxon>Rhabditida</taxon>
        <taxon>Rhabditina</taxon>
        <taxon>Rhabditomorpha</taxon>
        <taxon>Strongyloidea</taxon>
        <taxon>Trichostrongylidae</taxon>
        <taxon>Trichostrongylus</taxon>
    </lineage>
</organism>
<evidence type="ECO:0000256" key="8">
    <source>
        <dbReference type="ARBA" id="ARBA00023288"/>
    </source>
</evidence>
<comment type="subunit">
    <text evidence="1">G proteins are composed of 3 units; alpha, beta and gamma. The alpha chain contains the guanine nucleotide binding site.</text>
</comment>
<dbReference type="PANTHER" id="PTHR10218:SF302">
    <property type="entry name" value="GUANINE NUCLEOTIDE-BINDING PROTEIN ALPHA-5 SUBUNIT"/>
    <property type="match status" value="1"/>
</dbReference>
<accession>A0AAN8FAI8</accession>
<dbReference type="PROSITE" id="PS51882">
    <property type="entry name" value="G_ALPHA"/>
    <property type="match status" value="1"/>
</dbReference>
<dbReference type="SUPFAM" id="SSF47895">
    <property type="entry name" value="Transducin (alpha subunit), insertion domain"/>
    <property type="match status" value="1"/>
</dbReference>
<dbReference type="EMBL" id="WIXE01015446">
    <property type="protein sequence ID" value="KAK5973460.1"/>
    <property type="molecule type" value="Genomic_DNA"/>
</dbReference>
<evidence type="ECO:0000313" key="11">
    <source>
        <dbReference type="EMBL" id="KAK5973460.1"/>
    </source>
</evidence>
<dbReference type="GO" id="GO:0005834">
    <property type="term" value="C:heterotrimeric G-protein complex"/>
    <property type="evidence" value="ECO:0007669"/>
    <property type="project" value="TreeGrafter"/>
</dbReference>
<evidence type="ECO:0000256" key="3">
    <source>
        <dbReference type="ARBA" id="ARBA00022723"/>
    </source>
</evidence>
<keyword evidence="12" id="KW-1185">Reference proteome</keyword>
<evidence type="ECO:0000256" key="6">
    <source>
        <dbReference type="ARBA" id="ARBA00023139"/>
    </source>
</evidence>
<dbReference type="Gene3D" id="1.10.400.10">
    <property type="entry name" value="GI Alpha 1, domain 2-like"/>
    <property type="match status" value="1"/>
</dbReference>
<dbReference type="GO" id="GO:0003924">
    <property type="term" value="F:GTPase activity"/>
    <property type="evidence" value="ECO:0007669"/>
    <property type="project" value="InterPro"/>
</dbReference>
<keyword evidence="10" id="KW-0460">Magnesium</keyword>
<dbReference type="Gene3D" id="3.40.50.300">
    <property type="entry name" value="P-loop containing nucleotide triphosphate hydrolases"/>
    <property type="match status" value="1"/>
</dbReference>
<protein>
    <submittedName>
        <fullName evidence="11">Guanine nucleotide-binding protein alpha-5 subunit</fullName>
    </submittedName>
</protein>
<sequence length="399" mass="45698">MVIPWAHSEVQTITTALRRMGARLCGLWKESGDQAKSRQIDSELRKEHVSERKRMKILLLGSADSGKSTIVKQMRLIHAAGFNETEAIDAIFVIRKNIVDSFHAIAVGIEQTNVDIPEKEKGIVEQFSRHSSELEIVDEEDELQLLMHFSTLDSVKSFLAQHATWATIPDNYTYFSTCLQRILAKDYLPTSLDIVHMRKATIGVHEFAFDFKKYAMRLIDVGGQRTERRKWIHFFEDVTAVMFVSSLSSYDQIMEEDMAIRQVVPSDTQPRQGVIRIATATQRERKNRLVDSIDLFHEIIKNEFLKSSSFILFLNKVDLFKAKLLHSRLGDHFSSYTGNNDFESASEYIQNFFTKAPLPSDCKLYVHFTEATDTQQIDFVFAAACDIILQLNLTRAGMQ</sequence>
<keyword evidence="2" id="KW-0519">Myristate</keyword>
<dbReference type="CDD" id="cd00066">
    <property type="entry name" value="G-alpha"/>
    <property type="match status" value="1"/>
</dbReference>
<keyword evidence="7" id="KW-0807">Transducer</keyword>
<dbReference type="GO" id="GO:0031683">
    <property type="term" value="F:G-protein beta/gamma-subunit complex binding"/>
    <property type="evidence" value="ECO:0007669"/>
    <property type="project" value="InterPro"/>
</dbReference>
<dbReference type="PRINTS" id="PR00318">
    <property type="entry name" value="GPROTEINA"/>
</dbReference>
<dbReference type="Pfam" id="PF00503">
    <property type="entry name" value="G-alpha"/>
    <property type="match status" value="1"/>
</dbReference>
<feature type="binding site" evidence="9">
    <location>
        <position position="371"/>
    </location>
    <ligand>
        <name>GTP</name>
        <dbReference type="ChEBI" id="CHEBI:37565"/>
    </ligand>
</feature>
<dbReference type="GO" id="GO:0005525">
    <property type="term" value="F:GTP binding"/>
    <property type="evidence" value="ECO:0007669"/>
    <property type="project" value="UniProtKB-KW"/>
</dbReference>
<evidence type="ECO:0000256" key="10">
    <source>
        <dbReference type="PIRSR" id="PIRSR601019-2"/>
    </source>
</evidence>
<keyword evidence="5 9" id="KW-0342">GTP-binding</keyword>
<dbReference type="AlphaFoldDB" id="A0AAN8FAI8"/>
<evidence type="ECO:0000313" key="12">
    <source>
        <dbReference type="Proteomes" id="UP001331761"/>
    </source>
</evidence>
<evidence type="ECO:0000256" key="9">
    <source>
        <dbReference type="PIRSR" id="PIRSR601019-1"/>
    </source>
</evidence>
<evidence type="ECO:0000256" key="5">
    <source>
        <dbReference type="ARBA" id="ARBA00023134"/>
    </source>
</evidence>
<dbReference type="SUPFAM" id="SSF52540">
    <property type="entry name" value="P-loop containing nucleoside triphosphate hydrolases"/>
    <property type="match status" value="1"/>
</dbReference>
<evidence type="ECO:0000256" key="4">
    <source>
        <dbReference type="ARBA" id="ARBA00022741"/>
    </source>
</evidence>
<dbReference type="FunFam" id="3.40.50.300:FF:000692">
    <property type="entry name" value="Guanine nucleotide-binding protein subunit alpha"/>
    <property type="match status" value="2"/>
</dbReference>
<evidence type="ECO:0000256" key="7">
    <source>
        <dbReference type="ARBA" id="ARBA00023224"/>
    </source>
</evidence>
<dbReference type="InterPro" id="IPR011025">
    <property type="entry name" value="GproteinA_insert"/>
</dbReference>
<keyword evidence="3 10" id="KW-0479">Metal-binding</keyword>
<evidence type="ECO:0000256" key="1">
    <source>
        <dbReference type="ARBA" id="ARBA00011356"/>
    </source>
</evidence>